<dbReference type="OrthoDB" id="10058156at2759"/>
<sequence>MAGGGSDLPGPPPSGHPCFSHVAPITIMTLQHSPPSWRLRRRGLAHEFRSQIVFARVPYLKTPQWMHLDGFIYIIGATVFFAREKWETIERDCRFSGLGRYKKNIIPIHCLKKGFPEARGKYSNVKLKGFSGENFPMLGFTELWMKHDGKEERIEFVVTKKGSTTLFGRDLIQKFNLLEAMKRTSSAKTETIPYALRDKVTVGIERLGGDTSLLEFEPQDVDADEVARFEAKLAQVDSLWKELRIAHQEV</sequence>
<organism evidence="1">
    <name type="scientific">Cyprideis torosa</name>
    <dbReference type="NCBI Taxonomy" id="163714"/>
    <lineage>
        <taxon>Eukaryota</taxon>
        <taxon>Metazoa</taxon>
        <taxon>Ecdysozoa</taxon>
        <taxon>Arthropoda</taxon>
        <taxon>Crustacea</taxon>
        <taxon>Oligostraca</taxon>
        <taxon>Ostracoda</taxon>
        <taxon>Podocopa</taxon>
        <taxon>Podocopida</taxon>
        <taxon>Cytherocopina</taxon>
        <taxon>Cytheroidea</taxon>
        <taxon>Cytherideidae</taxon>
        <taxon>Cyprideis</taxon>
    </lineage>
</organism>
<name>A0A7R8WLL8_9CRUS</name>
<proteinExistence type="predicted"/>
<reference evidence="1" key="1">
    <citation type="submission" date="2020-11" db="EMBL/GenBank/DDBJ databases">
        <authorList>
            <person name="Tran Van P."/>
        </authorList>
    </citation>
    <scope>NUCLEOTIDE SEQUENCE</scope>
</reference>
<evidence type="ECO:0000313" key="1">
    <source>
        <dbReference type="EMBL" id="CAD7231266.1"/>
    </source>
</evidence>
<gene>
    <name evidence="1" type="ORF">CTOB1V02_LOCUS9118</name>
</gene>
<dbReference type="EMBL" id="OB663339">
    <property type="protein sequence ID" value="CAD7231266.1"/>
    <property type="molecule type" value="Genomic_DNA"/>
</dbReference>
<protein>
    <submittedName>
        <fullName evidence="1">Uncharacterized protein</fullName>
    </submittedName>
</protein>
<dbReference type="AlphaFoldDB" id="A0A7R8WLL8"/>
<accession>A0A7R8WLL8</accession>